<dbReference type="EMBL" id="CCRF01000079">
    <property type="protein sequence ID" value="CEE02594.1"/>
    <property type="molecule type" value="Genomic_DNA"/>
</dbReference>
<proteinExistence type="predicted"/>
<dbReference type="PROSITE" id="PS51729">
    <property type="entry name" value="GNAT_YJDJ"/>
    <property type="match status" value="1"/>
</dbReference>
<dbReference type="PANTHER" id="PTHR31435:SF10">
    <property type="entry name" value="BSR4717 PROTEIN"/>
    <property type="match status" value="1"/>
</dbReference>
<dbReference type="AlphaFoldDB" id="A0A090KV33"/>
<dbReference type="GO" id="GO:0016747">
    <property type="term" value="F:acyltransferase activity, transferring groups other than amino-acyl groups"/>
    <property type="evidence" value="ECO:0007669"/>
    <property type="project" value="InterPro"/>
</dbReference>
<evidence type="ECO:0000313" key="3">
    <source>
        <dbReference type="EMBL" id="CEE02594.1"/>
    </source>
</evidence>
<dbReference type="InterPro" id="IPR031165">
    <property type="entry name" value="GNAT_YJDJ"/>
</dbReference>
<dbReference type="Pfam" id="PF14542">
    <property type="entry name" value="Acetyltransf_CG"/>
    <property type="match status" value="1"/>
</dbReference>
<accession>A0A090KV33</accession>
<dbReference type="InterPro" id="IPR016181">
    <property type="entry name" value="Acyl_CoA_acyltransferase"/>
</dbReference>
<dbReference type="PATRIC" id="fig|35841.9.peg.2584"/>
<sequence>MAEIKAGTNQFYMEEDGEVIARIEYIPSDLDGKQQITITHTIVNEGHNGKGLGKQLVNQVAEYAIANQLHIIAECSYAKKVLENSEEYKDLLL</sequence>
<dbReference type="Gene3D" id="3.40.630.30">
    <property type="match status" value="1"/>
</dbReference>
<evidence type="ECO:0000259" key="2">
    <source>
        <dbReference type="PROSITE" id="PS51729"/>
    </source>
</evidence>
<dbReference type="CDD" id="cd04301">
    <property type="entry name" value="NAT_SF"/>
    <property type="match status" value="1"/>
</dbReference>
<dbReference type="PANTHER" id="PTHR31435">
    <property type="entry name" value="PROTEIN NATD1"/>
    <property type="match status" value="1"/>
</dbReference>
<organism evidence="3 4">
    <name type="scientific">Caldibacillus thermoamylovorans</name>
    <dbReference type="NCBI Taxonomy" id="35841"/>
    <lineage>
        <taxon>Bacteria</taxon>
        <taxon>Bacillati</taxon>
        <taxon>Bacillota</taxon>
        <taxon>Bacilli</taxon>
        <taxon>Bacillales</taxon>
        <taxon>Bacillaceae</taxon>
        <taxon>Caldibacillus</taxon>
    </lineage>
</organism>
<dbReference type="SUPFAM" id="SSF55729">
    <property type="entry name" value="Acyl-CoA N-acyltransferases (Nat)"/>
    <property type="match status" value="1"/>
</dbReference>
<dbReference type="RefSeq" id="WP_034772226.1">
    <property type="nucleotide sequence ID" value="NZ_CCRF01000079.1"/>
</dbReference>
<evidence type="ECO:0000313" key="4">
    <source>
        <dbReference type="Proteomes" id="UP000040576"/>
    </source>
</evidence>
<keyword evidence="4" id="KW-1185">Reference proteome</keyword>
<dbReference type="PROSITE" id="PS51186">
    <property type="entry name" value="GNAT"/>
    <property type="match status" value="1"/>
</dbReference>
<protein>
    <submittedName>
        <fullName evidence="3">Uncharacterized protein</fullName>
    </submittedName>
</protein>
<dbReference type="InterPro" id="IPR000182">
    <property type="entry name" value="GNAT_dom"/>
</dbReference>
<gene>
    <name evidence="3" type="ORF">BT1A1_2801</name>
</gene>
<feature type="domain" description="N-acetyltransferase" evidence="1">
    <location>
        <begin position="1"/>
        <end position="93"/>
    </location>
</feature>
<reference evidence="3 4" key="1">
    <citation type="submission" date="2014-07" db="EMBL/GenBank/DDBJ databases">
        <authorList>
            <person name="Wibberg Daniel"/>
        </authorList>
    </citation>
    <scope>NUCLEOTIDE SEQUENCE [LARGE SCALE GENOMIC DNA]</scope>
</reference>
<dbReference type="InterPro" id="IPR045057">
    <property type="entry name" value="Gcn5-rel_NAT"/>
</dbReference>
<name>A0A090KV33_9BACI</name>
<feature type="domain" description="N-acetyltransferase" evidence="2">
    <location>
        <begin position="3"/>
        <end position="93"/>
    </location>
</feature>
<dbReference type="Proteomes" id="UP000040576">
    <property type="component" value="Unassembled WGS sequence"/>
</dbReference>
<evidence type="ECO:0000259" key="1">
    <source>
        <dbReference type="PROSITE" id="PS51186"/>
    </source>
</evidence>